<evidence type="ECO:0000256" key="1">
    <source>
        <dbReference type="ARBA" id="ARBA00004173"/>
    </source>
</evidence>
<evidence type="ECO:0000256" key="2">
    <source>
        <dbReference type="ARBA" id="ARBA00005891"/>
    </source>
</evidence>
<sequence length="402" mass="44222">MLRDFLQRSLYDADQGYFTAARDNAPVGGVGKVLAFPQLAGEDGYRRAVREAYDRLEASWLTPSEIFTPYYGRAIANFILDKHSQMAEPGSKLSIVEIGGGTGTLARDVLDHVRSAAPQSYAECSYTSVEISPQLAQVQQHTVADIASHASCYEVECRDAGDPAGWSSTPDLTFILMMEVLDNCPHDRIHRSASSGDWQQTHVVEDTSQSRGGTVLMREQLQPLRDELIQRCMSTGPWEYNGKPLWHRILDFAMDAGAFGAEQTIFLPTKCLSLLEVLCKARPHHCILAADFDELPETTIAGKNAPLVASTEAGVATDHASYLLPPGTADIFFPTDFQMLDRMYGSVAKAHGEEAGLQSSVLKSREFMKRYASLAETTCAGGYNPLLQDFKNTSFFIGQRFG</sequence>
<reference evidence="8 9" key="1">
    <citation type="submission" date="2024-06" db="EMBL/GenBank/DDBJ databases">
        <authorList>
            <person name="Kraege A."/>
            <person name="Thomma B."/>
        </authorList>
    </citation>
    <scope>NUCLEOTIDE SEQUENCE [LARGE SCALE GENOMIC DNA]</scope>
</reference>
<evidence type="ECO:0000256" key="3">
    <source>
        <dbReference type="ARBA" id="ARBA00022603"/>
    </source>
</evidence>
<protein>
    <recommendedName>
        <fullName evidence="7">Protein arginine methyltransferase NDUFAF7</fullName>
        <ecNumber evidence="7">2.1.1.320</ecNumber>
    </recommendedName>
</protein>
<dbReference type="SUPFAM" id="SSF53335">
    <property type="entry name" value="S-adenosyl-L-methionine-dependent methyltransferases"/>
    <property type="match status" value="1"/>
</dbReference>
<keyword evidence="5 7" id="KW-0496">Mitochondrion</keyword>
<proteinExistence type="inferred from homology"/>
<accession>A0ABP1FM94</accession>
<comment type="caution">
    <text evidence="8">The sequence shown here is derived from an EMBL/GenBank/DDBJ whole genome shotgun (WGS) entry which is preliminary data.</text>
</comment>
<dbReference type="EC" id="2.1.1.320" evidence="7"/>
<dbReference type="Pfam" id="PF02636">
    <property type="entry name" value="Methyltransf_28"/>
    <property type="match status" value="1"/>
</dbReference>
<dbReference type="InterPro" id="IPR038375">
    <property type="entry name" value="NDUFAF7_sf"/>
</dbReference>
<evidence type="ECO:0000256" key="6">
    <source>
        <dbReference type="ARBA" id="ARBA00048612"/>
    </source>
</evidence>
<dbReference type="PANTHER" id="PTHR12049:SF5">
    <property type="entry name" value="PROTEIN ARGININE METHYLTRANSFERASE NDUFAF7 HOMOLOG, MITOCHONDRIAL"/>
    <property type="match status" value="1"/>
</dbReference>
<dbReference type="Gene3D" id="3.40.50.12710">
    <property type="match status" value="1"/>
</dbReference>
<organism evidence="8 9">
    <name type="scientific">Coccomyxa viridis</name>
    <dbReference type="NCBI Taxonomy" id="1274662"/>
    <lineage>
        <taxon>Eukaryota</taxon>
        <taxon>Viridiplantae</taxon>
        <taxon>Chlorophyta</taxon>
        <taxon>core chlorophytes</taxon>
        <taxon>Trebouxiophyceae</taxon>
        <taxon>Trebouxiophyceae incertae sedis</taxon>
        <taxon>Coccomyxaceae</taxon>
        <taxon>Coccomyxa</taxon>
    </lineage>
</organism>
<comment type="function">
    <text evidence="7">Arginine methyltransferase involved in the assembly or stability of mitochondrial NADH:ubiquinone oxidoreductase complex (complex I).</text>
</comment>
<keyword evidence="9" id="KW-1185">Reference proteome</keyword>
<evidence type="ECO:0000256" key="5">
    <source>
        <dbReference type="ARBA" id="ARBA00023128"/>
    </source>
</evidence>
<evidence type="ECO:0000313" key="8">
    <source>
        <dbReference type="EMBL" id="CAL5218657.1"/>
    </source>
</evidence>
<dbReference type="InterPro" id="IPR003788">
    <property type="entry name" value="NDUFAF7"/>
</dbReference>
<comment type="subcellular location">
    <subcellularLocation>
        <location evidence="1 7">Mitochondrion</location>
    </subcellularLocation>
</comment>
<evidence type="ECO:0000256" key="4">
    <source>
        <dbReference type="ARBA" id="ARBA00022679"/>
    </source>
</evidence>
<keyword evidence="4 7" id="KW-0808">Transferase</keyword>
<comment type="similarity">
    <text evidence="2 7">Belongs to the NDUFAF7 family.</text>
</comment>
<dbReference type="InterPro" id="IPR029063">
    <property type="entry name" value="SAM-dependent_MTases_sf"/>
</dbReference>
<evidence type="ECO:0000256" key="7">
    <source>
        <dbReference type="RuleBase" id="RU364114"/>
    </source>
</evidence>
<comment type="catalytic activity">
    <reaction evidence="6 7">
        <text>L-arginyl-[protein] + 2 S-adenosyl-L-methionine = N(omega),N(omega)'-dimethyl-L-arginyl-[protein] + 2 S-adenosyl-L-homocysteine + 2 H(+)</text>
        <dbReference type="Rhea" id="RHEA:48108"/>
        <dbReference type="Rhea" id="RHEA-COMP:10532"/>
        <dbReference type="Rhea" id="RHEA-COMP:11992"/>
        <dbReference type="ChEBI" id="CHEBI:15378"/>
        <dbReference type="ChEBI" id="CHEBI:29965"/>
        <dbReference type="ChEBI" id="CHEBI:57856"/>
        <dbReference type="ChEBI" id="CHEBI:59789"/>
        <dbReference type="ChEBI" id="CHEBI:88221"/>
        <dbReference type="EC" id="2.1.1.320"/>
    </reaction>
</comment>
<dbReference type="PANTHER" id="PTHR12049">
    <property type="entry name" value="PROTEIN ARGININE METHYLTRANSFERASE NDUFAF7, MITOCHONDRIAL"/>
    <property type="match status" value="1"/>
</dbReference>
<dbReference type="EMBL" id="CAXHTA020000001">
    <property type="protein sequence ID" value="CAL5218657.1"/>
    <property type="molecule type" value="Genomic_DNA"/>
</dbReference>
<name>A0ABP1FM94_9CHLO</name>
<evidence type="ECO:0000313" key="9">
    <source>
        <dbReference type="Proteomes" id="UP001497392"/>
    </source>
</evidence>
<keyword evidence="3 7" id="KW-0489">Methyltransferase</keyword>
<dbReference type="Proteomes" id="UP001497392">
    <property type="component" value="Unassembled WGS sequence"/>
</dbReference>
<gene>
    <name evidence="8" type="primary">g361</name>
    <name evidence="8" type="ORF">VP750_LOCUS316</name>
</gene>